<feature type="domain" description="RRM" evidence="7">
    <location>
        <begin position="126"/>
        <end position="204"/>
    </location>
</feature>
<evidence type="ECO:0000256" key="4">
    <source>
        <dbReference type="PROSITE-ProRule" id="PRU00176"/>
    </source>
</evidence>
<proteinExistence type="predicted"/>
<gene>
    <name evidence="8" type="ORF">WICPIJ_002857</name>
</gene>
<evidence type="ECO:0000256" key="2">
    <source>
        <dbReference type="ARBA" id="ARBA00022884"/>
    </source>
</evidence>
<dbReference type="SMART" id="SM00360">
    <property type="entry name" value="RRM"/>
    <property type="match status" value="1"/>
</dbReference>
<evidence type="ECO:0000313" key="9">
    <source>
        <dbReference type="Proteomes" id="UP000774326"/>
    </source>
</evidence>
<comment type="subcellular location">
    <subcellularLocation>
        <location evidence="1">Nucleus</location>
        <location evidence="1">Nucleolus</location>
    </subcellularLocation>
</comment>
<feature type="compositionally biased region" description="Basic and acidic residues" evidence="6">
    <location>
        <begin position="82"/>
        <end position="106"/>
    </location>
</feature>
<dbReference type="InterPro" id="IPR035979">
    <property type="entry name" value="RBD_domain_sf"/>
</dbReference>
<keyword evidence="5" id="KW-0175">Coiled coil</keyword>
<dbReference type="InterPro" id="IPR000504">
    <property type="entry name" value="RRM_dom"/>
</dbReference>
<comment type="caution">
    <text evidence="8">The sequence shown here is derived from an EMBL/GenBank/DDBJ whole genome shotgun (WGS) entry which is preliminary data.</text>
</comment>
<dbReference type="OrthoDB" id="21467at2759"/>
<feature type="compositionally biased region" description="Basic and acidic residues" evidence="6">
    <location>
        <begin position="39"/>
        <end position="55"/>
    </location>
</feature>
<feature type="compositionally biased region" description="Low complexity" evidence="6">
    <location>
        <begin position="1"/>
        <end position="38"/>
    </location>
</feature>
<evidence type="ECO:0000256" key="1">
    <source>
        <dbReference type="ARBA" id="ARBA00004604"/>
    </source>
</evidence>
<protein>
    <recommendedName>
        <fullName evidence="7">RRM domain-containing protein</fullName>
    </recommendedName>
</protein>
<dbReference type="GO" id="GO:0003723">
    <property type="term" value="F:RNA binding"/>
    <property type="evidence" value="ECO:0007669"/>
    <property type="project" value="UniProtKB-UniRule"/>
</dbReference>
<dbReference type="InterPro" id="IPR012677">
    <property type="entry name" value="Nucleotide-bd_a/b_plait_sf"/>
</dbReference>
<dbReference type="PROSITE" id="PS50102">
    <property type="entry name" value="RRM"/>
    <property type="match status" value="1"/>
</dbReference>
<evidence type="ECO:0000256" key="3">
    <source>
        <dbReference type="ARBA" id="ARBA00023242"/>
    </source>
</evidence>
<name>A0A9P8Q8D8_WICPI</name>
<dbReference type="GO" id="GO:0005730">
    <property type="term" value="C:nucleolus"/>
    <property type="evidence" value="ECO:0007669"/>
    <property type="project" value="UniProtKB-SubCell"/>
</dbReference>
<keyword evidence="2 4" id="KW-0694">RNA-binding</keyword>
<organism evidence="8 9">
    <name type="scientific">Wickerhamomyces pijperi</name>
    <name type="common">Yeast</name>
    <name type="synonym">Pichia pijperi</name>
    <dbReference type="NCBI Taxonomy" id="599730"/>
    <lineage>
        <taxon>Eukaryota</taxon>
        <taxon>Fungi</taxon>
        <taxon>Dikarya</taxon>
        <taxon>Ascomycota</taxon>
        <taxon>Saccharomycotina</taxon>
        <taxon>Saccharomycetes</taxon>
        <taxon>Phaffomycetales</taxon>
        <taxon>Wickerhamomycetaceae</taxon>
        <taxon>Wickerhamomyces</taxon>
    </lineage>
</organism>
<keyword evidence="9" id="KW-1185">Reference proteome</keyword>
<dbReference type="Gene3D" id="3.30.70.330">
    <property type="match status" value="1"/>
</dbReference>
<reference evidence="8" key="1">
    <citation type="journal article" date="2021" name="Open Biol.">
        <title>Shared evolutionary footprints suggest mitochondrial oxidative damage underlies multiple complex I losses in fungi.</title>
        <authorList>
            <person name="Schikora-Tamarit M.A."/>
            <person name="Marcet-Houben M."/>
            <person name="Nosek J."/>
            <person name="Gabaldon T."/>
        </authorList>
    </citation>
    <scope>NUCLEOTIDE SEQUENCE</scope>
    <source>
        <strain evidence="8">CBS2887</strain>
    </source>
</reference>
<dbReference type="AlphaFoldDB" id="A0A9P8Q8D8"/>
<dbReference type="PANTHER" id="PTHR46754">
    <property type="entry name" value="MKI67 FHA DOMAIN-INTERACTING NUCLEOLAR PHOSPHOPROTEIN"/>
    <property type="match status" value="1"/>
</dbReference>
<feature type="compositionally biased region" description="Acidic residues" evidence="6">
    <location>
        <begin position="56"/>
        <end position="81"/>
    </location>
</feature>
<feature type="region of interest" description="Disordered" evidence="6">
    <location>
        <begin position="1"/>
        <end position="121"/>
    </location>
</feature>
<dbReference type="CDD" id="cd12307">
    <property type="entry name" value="RRM_NIFK_like"/>
    <property type="match status" value="1"/>
</dbReference>
<feature type="coiled-coil region" evidence="5">
    <location>
        <begin position="222"/>
        <end position="249"/>
    </location>
</feature>
<evidence type="ECO:0000313" key="8">
    <source>
        <dbReference type="EMBL" id="KAH3686168.1"/>
    </source>
</evidence>
<dbReference type="Proteomes" id="UP000774326">
    <property type="component" value="Unassembled WGS sequence"/>
</dbReference>
<dbReference type="EMBL" id="JAEUBG010001584">
    <property type="protein sequence ID" value="KAH3686168.1"/>
    <property type="molecule type" value="Genomic_DNA"/>
</dbReference>
<sequence>MAPKGNNKKAAPAKKTQSKVTKPAAKKAAPAKKAAAAVEEPKPVEPVEEQTKEEQLELAESSEESSEDEAFDGFSEDEEEKDEKKPEEESKELKEAESKESTHEFKTLITKSTKQQSKKEKATKKGLVYLSRLPKGFEKEEITKYFNQFGDITNIHVPVSKRTGNFKHYAFLEFSNAEDAKIAVETMNNYLVLGHILKAKLMDNEEFKAPKHNKKYYNNQDKYALKNDVKKLNENVENKRAARREALKAKGIDF</sequence>
<dbReference type="SUPFAM" id="SSF54928">
    <property type="entry name" value="RNA-binding domain, RBD"/>
    <property type="match status" value="1"/>
</dbReference>
<evidence type="ECO:0000259" key="7">
    <source>
        <dbReference type="PROSITE" id="PS50102"/>
    </source>
</evidence>
<evidence type="ECO:0000256" key="5">
    <source>
        <dbReference type="SAM" id="Coils"/>
    </source>
</evidence>
<accession>A0A9P8Q8D8</accession>
<evidence type="ECO:0000256" key="6">
    <source>
        <dbReference type="SAM" id="MobiDB-lite"/>
    </source>
</evidence>
<reference evidence="8" key="2">
    <citation type="submission" date="2021-01" db="EMBL/GenBank/DDBJ databases">
        <authorList>
            <person name="Schikora-Tamarit M.A."/>
        </authorList>
    </citation>
    <scope>NUCLEOTIDE SEQUENCE</scope>
    <source>
        <strain evidence="8">CBS2887</strain>
    </source>
</reference>
<dbReference type="Pfam" id="PF00076">
    <property type="entry name" value="RRM_1"/>
    <property type="match status" value="1"/>
</dbReference>
<keyword evidence="3" id="KW-0539">Nucleus</keyword>